<dbReference type="SUPFAM" id="SSF56935">
    <property type="entry name" value="Porins"/>
    <property type="match status" value="1"/>
</dbReference>
<dbReference type="Proteomes" id="UP000548067">
    <property type="component" value="Unassembled WGS sequence"/>
</dbReference>
<dbReference type="Gene3D" id="2.170.130.10">
    <property type="entry name" value="TonB-dependent receptor, plug domain"/>
    <property type="match status" value="1"/>
</dbReference>
<keyword evidence="7 8" id="KW-0998">Cell outer membrane</keyword>
<evidence type="ECO:0000259" key="10">
    <source>
        <dbReference type="Pfam" id="PF00593"/>
    </source>
</evidence>
<keyword evidence="6 8" id="KW-0472">Membrane</keyword>
<protein>
    <submittedName>
        <fullName evidence="12">SusC/RagA family TonB-linked outer membrane protein</fullName>
    </submittedName>
</protein>
<comment type="similarity">
    <text evidence="8 9">Belongs to the TonB-dependent receptor family.</text>
</comment>
<feature type="domain" description="TonB-dependent receptor-like beta-barrel" evidence="10">
    <location>
        <begin position="399"/>
        <end position="902"/>
    </location>
</feature>
<evidence type="ECO:0000256" key="6">
    <source>
        <dbReference type="ARBA" id="ARBA00023136"/>
    </source>
</evidence>
<evidence type="ECO:0000256" key="8">
    <source>
        <dbReference type="PROSITE-ProRule" id="PRU01360"/>
    </source>
</evidence>
<dbReference type="NCBIfam" id="TIGR04057">
    <property type="entry name" value="SusC_RagA_signa"/>
    <property type="match status" value="1"/>
</dbReference>
<dbReference type="InterPro" id="IPR039426">
    <property type="entry name" value="TonB-dep_rcpt-like"/>
</dbReference>
<dbReference type="PROSITE" id="PS52016">
    <property type="entry name" value="TONB_DEPENDENT_REC_3"/>
    <property type="match status" value="1"/>
</dbReference>
<dbReference type="NCBIfam" id="TIGR04056">
    <property type="entry name" value="OMP_RagA_SusC"/>
    <property type="match status" value="1"/>
</dbReference>
<sequence>MKQTNLKYSCLIAVLYFGMNVNGQTTPQDTLPKEQKIEEVVMIGYGTAKKRDLTGSIVKVDGGEVADKPASNPLNSLQGKVAGLSIVNSGQPGSQADVRIRGTATINGVNPIYIVDGAFANNIDFVNPADIESMEVLKDPSSLAIFGSRAANGAIIITTKRGKTGRTSISLNSSIGVKSFDNRPGLTDAQGFKTLYNEDLANQGLAPYNFTPFNANTNWIDEISKKGGVINQHNITISNGSEKNRMSFSFGYQTEDGSIKNEKYDRMTFKFNDDLKISNSLRAGFGLTGSYANLPQLRSFGSALNATPVVSPINLIPGEFYGLYNSLPQQLGAAQIGNPLAVVEGMRNTQINKDIQFNPNIYFEFDFFKNFTFRSNYFVNYRNGYGRGYTPIFNVYITETNTAAPYSGNLLTGISQFENRDTSFQQNQLLTYKKKFGSHDLTLMAGFETINREIRGMNGSARGSLSNPFGQIPNDPRFWYLNSDFVDTATKTVNTTGYTEKQVSYFGRMLYSFANKYMLNASIRRDGSAYLSPGNRFDNFWSVGAAWEVTKEDFMKDLSFVNYLKLKGSYGDLGNQFVSGGRYYGYPTYQEGGTGVFNGNIYPAYVPEFVTNPNLAWEHLKSYEFGFESMLLNKKLSLDANYYNKKTDGIITRTDGGSGNVFYSNAGSMEAKGFEFSAGWRDNVSENFSYYINGNLTTTKTKVLSTLSDGYTTFDGPSIFRAGLPAGAFYGYVVEGLYQSYADILGSPASTIGDVGPGDFKYQDINGDGKITPDDRTMIGNPTPDFTYGFSVGAEYKGIYMNADFYGVYGNEVFRSWGNGNSFAPFNYREERLDRWTGPGTSNWEPRSFSGTAYNRENSTYMIEDGSFFRIRNIQMGYNFNKNMISQFKLEGLKLYVNIQNLKTWDRVNGFTPEFGGSATQFGVNSSGYPNPRIVSFGISANF</sequence>
<gene>
    <name evidence="12" type="ORF">HIO71_02725</name>
</gene>
<dbReference type="InterPro" id="IPR037066">
    <property type="entry name" value="Plug_dom_sf"/>
</dbReference>
<dbReference type="Gene3D" id="2.40.170.20">
    <property type="entry name" value="TonB-dependent receptor, beta-barrel domain"/>
    <property type="match status" value="1"/>
</dbReference>
<name>A0A848N2Y1_9FLAO</name>
<evidence type="ECO:0000256" key="3">
    <source>
        <dbReference type="ARBA" id="ARBA00022452"/>
    </source>
</evidence>
<dbReference type="GO" id="GO:0009279">
    <property type="term" value="C:cell outer membrane"/>
    <property type="evidence" value="ECO:0007669"/>
    <property type="project" value="UniProtKB-SubCell"/>
</dbReference>
<evidence type="ECO:0000256" key="2">
    <source>
        <dbReference type="ARBA" id="ARBA00022448"/>
    </source>
</evidence>
<dbReference type="EMBL" id="JABCJF010000001">
    <property type="protein sequence ID" value="NMR33118.1"/>
    <property type="molecule type" value="Genomic_DNA"/>
</dbReference>
<reference evidence="12 13" key="1">
    <citation type="submission" date="2020-04" db="EMBL/GenBank/DDBJ databases">
        <title>Genome analysis and antimicrobial resistance characteristics of Chryseobacterium aquaticum isolated from farmed salmonids.</title>
        <authorList>
            <person name="Saticioglu I.B."/>
            <person name="Duman M."/>
            <person name="Altun S."/>
        </authorList>
    </citation>
    <scope>NUCLEOTIDE SEQUENCE [LARGE SCALE GENOMIC DNA]</scope>
    <source>
        <strain evidence="12 13">C-174</strain>
    </source>
</reference>
<dbReference type="Pfam" id="PF00593">
    <property type="entry name" value="TonB_dep_Rec_b-barrel"/>
    <property type="match status" value="1"/>
</dbReference>
<keyword evidence="3 8" id="KW-1134">Transmembrane beta strand</keyword>
<evidence type="ECO:0000256" key="9">
    <source>
        <dbReference type="RuleBase" id="RU003357"/>
    </source>
</evidence>
<evidence type="ECO:0000313" key="12">
    <source>
        <dbReference type="EMBL" id="NMR33118.1"/>
    </source>
</evidence>
<dbReference type="RefSeq" id="WP_169320227.1">
    <property type="nucleotide sequence ID" value="NZ_JABCJF010000001.1"/>
</dbReference>
<dbReference type="Pfam" id="PF07715">
    <property type="entry name" value="Plug"/>
    <property type="match status" value="1"/>
</dbReference>
<keyword evidence="2 8" id="KW-0813">Transport</keyword>
<organism evidence="12 13">
    <name type="scientific">Chryseobacterium aquaticum</name>
    <dbReference type="NCBI Taxonomy" id="452084"/>
    <lineage>
        <taxon>Bacteria</taxon>
        <taxon>Pseudomonadati</taxon>
        <taxon>Bacteroidota</taxon>
        <taxon>Flavobacteriia</taxon>
        <taxon>Flavobacteriales</taxon>
        <taxon>Weeksellaceae</taxon>
        <taxon>Chryseobacterium group</taxon>
        <taxon>Chryseobacterium</taxon>
    </lineage>
</organism>
<evidence type="ECO:0000256" key="5">
    <source>
        <dbReference type="ARBA" id="ARBA00023077"/>
    </source>
</evidence>
<accession>A0A848N2Y1</accession>
<comment type="subcellular location">
    <subcellularLocation>
        <location evidence="1 8">Cell outer membrane</location>
        <topology evidence="1 8">Multi-pass membrane protein</topology>
    </subcellularLocation>
</comment>
<dbReference type="InterPro" id="IPR023997">
    <property type="entry name" value="TonB-dep_OMP_SusC/RagA_CS"/>
</dbReference>
<keyword evidence="5 9" id="KW-0798">TonB box</keyword>
<dbReference type="AlphaFoldDB" id="A0A848N2Y1"/>
<dbReference type="InterPro" id="IPR023996">
    <property type="entry name" value="TonB-dep_OMP_SusC/RagA"/>
</dbReference>
<keyword evidence="4 8" id="KW-0812">Transmembrane</keyword>
<feature type="domain" description="TonB-dependent receptor plug" evidence="11">
    <location>
        <begin position="49"/>
        <end position="154"/>
    </location>
</feature>
<dbReference type="InterPro" id="IPR036942">
    <property type="entry name" value="Beta-barrel_TonB_sf"/>
</dbReference>
<comment type="caution">
    <text evidence="12">The sequence shown here is derived from an EMBL/GenBank/DDBJ whole genome shotgun (WGS) entry which is preliminary data.</text>
</comment>
<evidence type="ECO:0000259" key="11">
    <source>
        <dbReference type="Pfam" id="PF07715"/>
    </source>
</evidence>
<evidence type="ECO:0000313" key="13">
    <source>
        <dbReference type="Proteomes" id="UP000548067"/>
    </source>
</evidence>
<evidence type="ECO:0000256" key="7">
    <source>
        <dbReference type="ARBA" id="ARBA00023237"/>
    </source>
</evidence>
<evidence type="ECO:0000256" key="1">
    <source>
        <dbReference type="ARBA" id="ARBA00004571"/>
    </source>
</evidence>
<proteinExistence type="inferred from homology"/>
<dbReference type="InterPro" id="IPR000531">
    <property type="entry name" value="Beta-barrel_TonB"/>
</dbReference>
<evidence type="ECO:0000256" key="4">
    <source>
        <dbReference type="ARBA" id="ARBA00022692"/>
    </source>
</evidence>
<dbReference type="InterPro" id="IPR012910">
    <property type="entry name" value="Plug_dom"/>
</dbReference>